<comment type="caution">
    <text evidence="2">The sequence shown here is derived from an EMBL/GenBank/DDBJ whole genome shotgun (WGS) entry which is preliminary data.</text>
</comment>
<dbReference type="AlphaFoldDB" id="A0A1F7JCN9"/>
<reference evidence="2 3" key="1">
    <citation type="journal article" date="2016" name="Nat. Commun.">
        <title>Thousands of microbial genomes shed light on interconnected biogeochemical processes in an aquifer system.</title>
        <authorList>
            <person name="Anantharaman K."/>
            <person name="Brown C.T."/>
            <person name="Hug L.A."/>
            <person name="Sharon I."/>
            <person name="Castelle C.J."/>
            <person name="Probst A.J."/>
            <person name="Thomas B.C."/>
            <person name="Singh A."/>
            <person name="Wilkins M.J."/>
            <person name="Karaoz U."/>
            <person name="Brodie E.L."/>
            <person name="Williams K.H."/>
            <person name="Hubbard S.S."/>
            <person name="Banfield J.F."/>
        </authorList>
    </citation>
    <scope>NUCLEOTIDE SEQUENCE [LARGE SCALE GENOMIC DNA]</scope>
</reference>
<gene>
    <name evidence="2" type="ORF">A2970_02460</name>
</gene>
<dbReference type="Proteomes" id="UP000178857">
    <property type="component" value="Unassembled WGS sequence"/>
</dbReference>
<evidence type="ECO:0000256" key="1">
    <source>
        <dbReference type="SAM" id="Phobius"/>
    </source>
</evidence>
<feature type="transmembrane region" description="Helical" evidence="1">
    <location>
        <begin position="16"/>
        <end position="37"/>
    </location>
</feature>
<keyword evidence="1" id="KW-0472">Membrane</keyword>
<protein>
    <submittedName>
        <fullName evidence="2">Uncharacterized protein</fullName>
    </submittedName>
</protein>
<keyword evidence="1" id="KW-0812">Transmembrane</keyword>
<name>A0A1F7JCN9_9BACT</name>
<dbReference type="STRING" id="1802069.A2970_02460"/>
<sequence>MFKIKPYAYRLIKQNVVYVAAVVLLLILIVLVVKIGLDRVKQTDKENKVLVLEVKELQTKFDLLNSVAPGSSELDQYIKLLNGLIPDAEDYFSIIQSLELLSQKTGFVVISYTVGVNTKLKDRFKLSITGIGDTNSFLSFLENYNYGGGRLITSDKIELNPQLDTAIKINLTFYNKKIVQDLAQDLQINADTISEIAALIPKVGVSFKEEEEGAPDFAYPKKSNPF</sequence>
<evidence type="ECO:0000313" key="2">
    <source>
        <dbReference type="EMBL" id="OGK53376.1"/>
    </source>
</evidence>
<accession>A0A1F7JCN9</accession>
<dbReference type="EMBL" id="MGAT01000002">
    <property type="protein sequence ID" value="OGK53376.1"/>
    <property type="molecule type" value="Genomic_DNA"/>
</dbReference>
<proteinExistence type="predicted"/>
<keyword evidence="1" id="KW-1133">Transmembrane helix</keyword>
<evidence type="ECO:0000313" key="3">
    <source>
        <dbReference type="Proteomes" id="UP000178857"/>
    </source>
</evidence>
<organism evidence="2 3">
    <name type="scientific">Candidatus Roizmanbacteria bacterium RIFCSPLOWO2_01_FULL_44_13</name>
    <dbReference type="NCBI Taxonomy" id="1802069"/>
    <lineage>
        <taxon>Bacteria</taxon>
        <taxon>Candidatus Roizmaniibacteriota</taxon>
    </lineage>
</organism>